<dbReference type="HOGENOM" id="CLU_1011838_0_0_1"/>
<accession>A0A059F0R8</accession>
<keyword evidence="1" id="KW-1133">Transmembrane helix</keyword>
<feature type="transmembrane region" description="Helical" evidence="1">
    <location>
        <begin position="143"/>
        <end position="161"/>
    </location>
</feature>
<evidence type="ECO:0000313" key="3">
    <source>
        <dbReference type="Proteomes" id="UP000030655"/>
    </source>
</evidence>
<feature type="transmembrane region" description="Helical" evidence="1">
    <location>
        <begin position="193"/>
        <end position="215"/>
    </location>
</feature>
<evidence type="ECO:0000313" key="2">
    <source>
        <dbReference type="EMBL" id="KCZ80707.1"/>
    </source>
</evidence>
<feature type="transmembrane region" description="Helical" evidence="1">
    <location>
        <begin position="227"/>
        <end position="248"/>
    </location>
</feature>
<dbReference type="Proteomes" id="UP000030655">
    <property type="component" value="Unassembled WGS sequence"/>
</dbReference>
<gene>
    <name evidence="2" type="ORF">H312_01869</name>
</gene>
<dbReference type="VEuPathDB" id="MicrosporidiaDB:H312_01869"/>
<keyword evidence="3" id="KW-1185">Reference proteome</keyword>
<reference evidence="2 3" key="2">
    <citation type="submission" date="2014-03" db="EMBL/GenBank/DDBJ databases">
        <title>The Genome Sequence of Anncaliia algerae insect isolate PRA339.</title>
        <authorList>
            <consortium name="The Broad Institute Genome Sequencing Platform"/>
            <consortium name="The Broad Institute Genome Sequencing Center for Infectious Disease"/>
            <person name="Cuomo C."/>
            <person name="Becnel J."/>
            <person name="Sanscrainte N."/>
            <person name="Walker B."/>
            <person name="Young S.K."/>
            <person name="Zeng Q."/>
            <person name="Gargeya S."/>
            <person name="Fitzgerald M."/>
            <person name="Haas B."/>
            <person name="Abouelleil A."/>
            <person name="Alvarado L."/>
            <person name="Arachchi H.M."/>
            <person name="Berlin A.M."/>
            <person name="Chapman S.B."/>
            <person name="Dewar J."/>
            <person name="Goldberg J."/>
            <person name="Griggs A."/>
            <person name="Gujja S."/>
            <person name="Hansen M."/>
            <person name="Howarth C."/>
            <person name="Imamovic A."/>
            <person name="Larimer J."/>
            <person name="McCowan C."/>
            <person name="Murphy C."/>
            <person name="Neiman D."/>
            <person name="Pearson M."/>
            <person name="Priest M."/>
            <person name="Roberts A."/>
            <person name="Saif S."/>
            <person name="Shea T."/>
            <person name="Sisk P."/>
            <person name="Sykes S."/>
            <person name="Wortman J."/>
            <person name="Nusbaum C."/>
            <person name="Birren B."/>
        </authorList>
    </citation>
    <scope>NUCLEOTIDE SEQUENCE [LARGE SCALE GENOMIC DNA]</scope>
    <source>
        <strain evidence="2 3">PRA339</strain>
    </source>
</reference>
<protein>
    <submittedName>
        <fullName evidence="2">Uncharacterized protein</fullName>
    </submittedName>
</protein>
<reference evidence="3" key="1">
    <citation type="submission" date="2013-02" db="EMBL/GenBank/DDBJ databases">
        <authorList>
            <consortium name="The Broad Institute Genome Sequencing Platform"/>
            <person name="Cuomo C."/>
            <person name="Becnel J."/>
            <person name="Sanscrainte N."/>
            <person name="Walker B."/>
            <person name="Young S.K."/>
            <person name="Zeng Q."/>
            <person name="Gargeya S."/>
            <person name="Fitzgerald M."/>
            <person name="Haas B."/>
            <person name="Abouelleil A."/>
            <person name="Alvarado L."/>
            <person name="Arachchi H.M."/>
            <person name="Berlin A.M."/>
            <person name="Chapman S.B."/>
            <person name="Dewar J."/>
            <person name="Goldberg J."/>
            <person name="Griggs A."/>
            <person name="Gujja S."/>
            <person name="Hansen M."/>
            <person name="Howarth C."/>
            <person name="Imamovic A."/>
            <person name="Larimer J."/>
            <person name="McCowan C."/>
            <person name="Murphy C."/>
            <person name="Neiman D."/>
            <person name="Pearson M."/>
            <person name="Priest M."/>
            <person name="Roberts A."/>
            <person name="Saif S."/>
            <person name="Shea T."/>
            <person name="Sisk P."/>
            <person name="Sykes S."/>
            <person name="Wortman J."/>
            <person name="Nusbaum C."/>
            <person name="Birren B."/>
        </authorList>
    </citation>
    <scope>NUCLEOTIDE SEQUENCE [LARGE SCALE GENOMIC DNA]</scope>
    <source>
        <strain evidence="3">PRA339</strain>
    </source>
</reference>
<organism evidence="2 3">
    <name type="scientific">Anncaliia algerae PRA339</name>
    <dbReference type="NCBI Taxonomy" id="1288291"/>
    <lineage>
        <taxon>Eukaryota</taxon>
        <taxon>Fungi</taxon>
        <taxon>Fungi incertae sedis</taxon>
        <taxon>Microsporidia</taxon>
        <taxon>Tubulinosematoidea</taxon>
        <taxon>Tubulinosematidae</taxon>
        <taxon>Anncaliia</taxon>
    </lineage>
</organism>
<name>A0A059F0R8_9MICR</name>
<feature type="transmembrane region" description="Helical" evidence="1">
    <location>
        <begin position="111"/>
        <end position="137"/>
    </location>
</feature>
<dbReference type="EMBL" id="KK365166">
    <property type="protein sequence ID" value="KCZ80707.1"/>
    <property type="molecule type" value="Genomic_DNA"/>
</dbReference>
<proteinExistence type="predicted"/>
<keyword evidence="1" id="KW-0472">Membrane</keyword>
<dbReference type="AlphaFoldDB" id="A0A059F0R8"/>
<feature type="transmembrane region" description="Helical" evidence="1">
    <location>
        <begin position="72"/>
        <end position="91"/>
    </location>
</feature>
<dbReference type="OrthoDB" id="10299385at2759"/>
<keyword evidence="1" id="KW-0812">Transmembrane</keyword>
<evidence type="ECO:0000256" key="1">
    <source>
        <dbReference type="SAM" id="Phobius"/>
    </source>
</evidence>
<sequence>MAKKKNLEIIEVSEENENMPLALEFVTTMINAHISQTKSEKRNRKVHKIYEVFLNSEVFLLFIFYYKKIITSKLHLVFTIMRIVVSALLSFDNTEFNYKFRLITKIIDATYLIYIAYTLPGKLILLNSTLCLSSLFFRYALSSIIYKVCEYVLTCIFDIWVPSESFLCKVLESVFSGIIIFQGYHFYTKVCNPMYFFVVLFICFIFMFMNFFNCYFDRENITQTNEVVFQTFVTIIYICCFVHVLFLIGGCPMVPELCAGQSQNPLNSSAGLNSI</sequence>